<evidence type="ECO:0000259" key="5">
    <source>
        <dbReference type="PROSITE" id="PS50102"/>
    </source>
</evidence>
<keyword evidence="1" id="KW-0677">Repeat</keyword>
<gene>
    <name evidence="6" type="ORF">NAEGRDRAFT_59660</name>
</gene>
<dbReference type="GO" id="GO:0003723">
    <property type="term" value="F:RNA binding"/>
    <property type="evidence" value="ECO:0007669"/>
    <property type="project" value="UniProtKB-UniRule"/>
</dbReference>
<sequence>MTKKTVKKNARGNTVDLQTFLTTSSVDSWAEEMEGEPTTTTPTAASTTSTGLTLDELRANNEGSHGGSRFNNNSGFGQHRENNYSRELGNSAQSKVKPSSFYSEGAPQKSSSGFSESSSFERRERRPQQQNELPTERPFVAFIGNLSFNATKDDLSDFFGESSPINISLPKDKETQRPKGYGYVEFDTVEDLKLAISLNGSDFMGRSIKIDIASPDTAAKVTVDNRDSFRGGNRREGGFRRNDNFERTQPQSVADKADNWRTGGDLDVNPFGSKKNNTNNTTRKPREDNNAGGAFGSFSSKPRYEESKSSQRPAKPSLFGEGKPWEPKEKDLKALEPNLDILSSKKKATQQKKEGETNQEDEFQTATSKPRGGRRYQQANRGGFSNNTNNTNKKATSSKKSEEEEQQDLESKNQYAALSEQNE</sequence>
<evidence type="ECO:0000256" key="4">
    <source>
        <dbReference type="SAM" id="MobiDB-lite"/>
    </source>
</evidence>
<name>D2VZA6_NAEGR</name>
<reference evidence="6 7" key="1">
    <citation type="journal article" date="2010" name="Cell">
        <title>The genome of Naegleria gruberi illuminates early eukaryotic versatility.</title>
        <authorList>
            <person name="Fritz-Laylin L.K."/>
            <person name="Prochnik S.E."/>
            <person name="Ginger M.L."/>
            <person name="Dacks J.B."/>
            <person name="Carpenter M.L."/>
            <person name="Field M.C."/>
            <person name="Kuo A."/>
            <person name="Paredez A."/>
            <person name="Chapman J."/>
            <person name="Pham J."/>
            <person name="Shu S."/>
            <person name="Neupane R."/>
            <person name="Cipriano M."/>
            <person name="Mancuso J."/>
            <person name="Tu H."/>
            <person name="Salamov A."/>
            <person name="Lindquist E."/>
            <person name="Shapiro H."/>
            <person name="Lucas S."/>
            <person name="Grigoriev I.V."/>
            <person name="Cande W.Z."/>
            <person name="Fulton C."/>
            <person name="Rokhsar D.S."/>
            <person name="Dawson S.C."/>
        </authorList>
    </citation>
    <scope>NUCLEOTIDE SEQUENCE [LARGE SCALE GENOMIC DNA]</scope>
    <source>
        <strain evidence="6 7">NEG-M</strain>
    </source>
</reference>
<dbReference type="InterPro" id="IPR000504">
    <property type="entry name" value="RRM_dom"/>
</dbReference>
<dbReference type="KEGG" id="ngr:NAEGRDRAFT_59660"/>
<feature type="compositionally biased region" description="Polar residues" evidence="4">
    <location>
        <begin position="412"/>
        <end position="423"/>
    </location>
</feature>
<organism evidence="7">
    <name type="scientific">Naegleria gruberi</name>
    <name type="common">Amoeba</name>
    <dbReference type="NCBI Taxonomy" id="5762"/>
    <lineage>
        <taxon>Eukaryota</taxon>
        <taxon>Discoba</taxon>
        <taxon>Heterolobosea</taxon>
        <taxon>Tetramitia</taxon>
        <taxon>Eutetramitia</taxon>
        <taxon>Vahlkampfiidae</taxon>
        <taxon>Naegleria</taxon>
    </lineage>
</organism>
<feature type="compositionally biased region" description="Low complexity" evidence="4">
    <location>
        <begin position="36"/>
        <end position="54"/>
    </location>
</feature>
<feature type="compositionally biased region" description="Low complexity" evidence="4">
    <location>
        <begin position="67"/>
        <end position="77"/>
    </location>
</feature>
<dbReference type="Proteomes" id="UP000006671">
    <property type="component" value="Unassembled WGS sequence"/>
</dbReference>
<dbReference type="AlphaFoldDB" id="D2VZA6"/>
<dbReference type="SMART" id="SM00360">
    <property type="entry name" value="RRM"/>
    <property type="match status" value="1"/>
</dbReference>
<keyword evidence="2 3" id="KW-0694">RNA-binding</keyword>
<evidence type="ECO:0000256" key="3">
    <source>
        <dbReference type="PROSITE-ProRule" id="PRU00176"/>
    </source>
</evidence>
<evidence type="ECO:0000256" key="2">
    <source>
        <dbReference type="ARBA" id="ARBA00022884"/>
    </source>
</evidence>
<dbReference type="SUPFAM" id="SSF54928">
    <property type="entry name" value="RNA-binding domain, RBD"/>
    <property type="match status" value="1"/>
</dbReference>
<feature type="compositionally biased region" description="Low complexity" evidence="4">
    <location>
        <begin position="385"/>
        <end position="395"/>
    </location>
</feature>
<feature type="compositionally biased region" description="Basic and acidic residues" evidence="4">
    <location>
        <begin position="223"/>
        <end position="246"/>
    </location>
</feature>
<dbReference type="OMA" id="FNDSAPR"/>
<feature type="domain" description="RRM" evidence="5">
    <location>
        <begin position="139"/>
        <end position="215"/>
    </location>
</feature>
<dbReference type="PANTHER" id="PTHR23236:SF119">
    <property type="entry name" value="NUCLEAR RNA-BINDING PROTEIN SART-3"/>
    <property type="match status" value="1"/>
</dbReference>
<dbReference type="OrthoDB" id="439808at2759"/>
<feature type="compositionally biased region" description="Polar residues" evidence="4">
    <location>
        <begin position="88"/>
        <end position="102"/>
    </location>
</feature>
<dbReference type="InterPro" id="IPR035979">
    <property type="entry name" value="RBD_domain_sf"/>
</dbReference>
<feature type="compositionally biased region" description="Basic and acidic residues" evidence="4">
    <location>
        <begin position="323"/>
        <end position="334"/>
    </location>
</feature>
<feature type="region of interest" description="Disordered" evidence="4">
    <location>
        <begin position="223"/>
        <end position="423"/>
    </location>
</feature>
<evidence type="ECO:0000313" key="7">
    <source>
        <dbReference type="Proteomes" id="UP000006671"/>
    </source>
</evidence>
<dbReference type="InterPro" id="IPR012677">
    <property type="entry name" value="Nucleotide-bd_a/b_plait_sf"/>
</dbReference>
<dbReference type="EMBL" id="GG738914">
    <property type="protein sequence ID" value="EFC37813.1"/>
    <property type="molecule type" value="Genomic_DNA"/>
</dbReference>
<protein>
    <submittedName>
        <fullName evidence="6">Predicted protein</fullName>
    </submittedName>
</protein>
<dbReference type="Pfam" id="PF00076">
    <property type="entry name" value="RRM_1"/>
    <property type="match status" value="1"/>
</dbReference>
<accession>D2VZA6</accession>
<evidence type="ECO:0000313" key="6">
    <source>
        <dbReference type="EMBL" id="EFC37813.1"/>
    </source>
</evidence>
<dbReference type="RefSeq" id="XP_002670557.1">
    <property type="nucleotide sequence ID" value="XM_002670511.1"/>
</dbReference>
<dbReference type="eggNOG" id="KOG0118">
    <property type="taxonomic scope" value="Eukaryota"/>
</dbReference>
<dbReference type="VEuPathDB" id="AmoebaDB:NAEGRDRAFT_59660"/>
<dbReference type="PROSITE" id="PS50102">
    <property type="entry name" value="RRM"/>
    <property type="match status" value="1"/>
</dbReference>
<dbReference type="PANTHER" id="PTHR23236">
    <property type="entry name" value="EUKARYOTIC TRANSLATION INITIATION FACTOR 4B/4H"/>
    <property type="match status" value="1"/>
</dbReference>
<feature type="region of interest" description="Disordered" evidence="4">
    <location>
        <begin position="23"/>
        <end position="138"/>
    </location>
</feature>
<dbReference type="STRING" id="5762.D2VZA6"/>
<proteinExistence type="predicted"/>
<keyword evidence="7" id="KW-1185">Reference proteome</keyword>
<evidence type="ECO:0000256" key="1">
    <source>
        <dbReference type="ARBA" id="ARBA00022737"/>
    </source>
</evidence>
<dbReference type="Gene3D" id="3.30.70.330">
    <property type="match status" value="1"/>
</dbReference>
<dbReference type="GeneID" id="8857689"/>
<dbReference type="InParanoid" id="D2VZA6"/>